<sequence>MIKWDDDQNRDKLRPNQINIQLLANWQVVGEKYAYEGNQWQVDFTKLPIYENGQKIKYTVLEDLVNGYQATLEQKDNNFIIINKHEVALTTIAGKVVWDDQNDVNHIRPTAVNVTLYANGKEVTTIPVTADWKFTFKDLPMNENGKPIVYTIGQNVIKDYTTKIDQNTYTIVNRHLQPTKPVKPKEPTKPVKPKEPTKPVKPVLPKTGMNANDLMAFIGWIFLITAGGFMLLKRKLTN</sequence>
<dbReference type="PROSITE" id="PS50847">
    <property type="entry name" value="GRAM_POS_ANCHORING"/>
    <property type="match status" value="1"/>
</dbReference>
<name>A0A0R2KRI9_9LACO</name>
<feature type="domain" description="Gram-positive cocci surface proteins LPxTG" evidence="7">
    <location>
        <begin position="204"/>
        <end position="238"/>
    </location>
</feature>
<evidence type="ECO:0000259" key="7">
    <source>
        <dbReference type="PROSITE" id="PS50847"/>
    </source>
</evidence>
<keyword evidence="3" id="KW-0732">Signal</keyword>
<reference evidence="8 9" key="1">
    <citation type="journal article" date="2015" name="Genome Announc.">
        <title>Expanding the biotechnology potential of lactobacilli through comparative genomics of 213 strains and associated genera.</title>
        <authorList>
            <person name="Sun Z."/>
            <person name="Harris H.M."/>
            <person name="McCann A."/>
            <person name="Guo C."/>
            <person name="Argimon S."/>
            <person name="Zhang W."/>
            <person name="Yang X."/>
            <person name="Jeffery I.B."/>
            <person name="Cooney J.C."/>
            <person name="Kagawa T.F."/>
            <person name="Liu W."/>
            <person name="Song Y."/>
            <person name="Salvetti E."/>
            <person name="Wrobel A."/>
            <person name="Rasinkangas P."/>
            <person name="Parkhill J."/>
            <person name="Rea M.C."/>
            <person name="O'Sullivan O."/>
            <person name="Ritari J."/>
            <person name="Douillard F.P."/>
            <person name="Paul Ross R."/>
            <person name="Yang R."/>
            <person name="Briner A.E."/>
            <person name="Felis G.E."/>
            <person name="de Vos W.M."/>
            <person name="Barrangou R."/>
            <person name="Klaenhammer T.R."/>
            <person name="Caufield P.W."/>
            <person name="Cui Y."/>
            <person name="Zhang H."/>
            <person name="O'Toole P.W."/>
        </authorList>
    </citation>
    <scope>NUCLEOTIDE SEQUENCE [LARGE SCALE GENOMIC DNA]</scope>
    <source>
        <strain evidence="8 9">DSM 22408</strain>
    </source>
</reference>
<evidence type="ECO:0000256" key="5">
    <source>
        <dbReference type="SAM" id="MobiDB-lite"/>
    </source>
</evidence>
<comment type="caution">
    <text evidence="8">The sequence shown here is derived from an EMBL/GenBank/DDBJ whole genome shotgun (WGS) entry which is preliminary data.</text>
</comment>
<accession>A0A0R2KRI9</accession>
<dbReference type="NCBIfam" id="TIGR01167">
    <property type="entry name" value="LPXTG_anchor"/>
    <property type="match status" value="1"/>
</dbReference>
<dbReference type="Pfam" id="PF00746">
    <property type="entry name" value="Gram_pos_anchor"/>
    <property type="match status" value="1"/>
</dbReference>
<evidence type="ECO:0000313" key="9">
    <source>
        <dbReference type="Proteomes" id="UP000051500"/>
    </source>
</evidence>
<evidence type="ECO:0000256" key="6">
    <source>
        <dbReference type="SAM" id="Phobius"/>
    </source>
</evidence>
<keyword evidence="2" id="KW-0964">Secreted</keyword>
<dbReference type="Gene3D" id="2.60.40.1140">
    <property type="entry name" value="Collagen-binding surface protein Cna, B-type domain"/>
    <property type="match status" value="2"/>
</dbReference>
<feature type="compositionally biased region" description="Basic and acidic residues" evidence="5">
    <location>
        <begin position="183"/>
        <end position="198"/>
    </location>
</feature>
<dbReference type="OrthoDB" id="1744455at2"/>
<gene>
    <name evidence="8" type="ORF">IV53_GL000766</name>
</gene>
<keyword evidence="4" id="KW-0572">Peptidoglycan-anchor</keyword>
<organism evidence="8 9">
    <name type="scientific">Ligilactobacillus ceti DSM 22408</name>
    <dbReference type="NCBI Taxonomy" id="1122146"/>
    <lineage>
        <taxon>Bacteria</taxon>
        <taxon>Bacillati</taxon>
        <taxon>Bacillota</taxon>
        <taxon>Bacilli</taxon>
        <taxon>Lactobacillales</taxon>
        <taxon>Lactobacillaceae</taxon>
        <taxon>Ligilactobacillus</taxon>
    </lineage>
</organism>
<keyword evidence="6" id="KW-0812">Transmembrane</keyword>
<dbReference type="CDD" id="cd00222">
    <property type="entry name" value="CollagenBindB"/>
    <property type="match status" value="2"/>
</dbReference>
<evidence type="ECO:0000256" key="1">
    <source>
        <dbReference type="ARBA" id="ARBA00022512"/>
    </source>
</evidence>
<keyword evidence="6" id="KW-1133">Transmembrane helix</keyword>
<protein>
    <submittedName>
        <fullName evidence="8">Collagen adhesin</fullName>
    </submittedName>
</protein>
<dbReference type="SUPFAM" id="SSF49478">
    <property type="entry name" value="Cna protein B-type domain"/>
    <property type="match status" value="2"/>
</dbReference>
<dbReference type="InterPro" id="IPR019931">
    <property type="entry name" value="LPXTG_anchor"/>
</dbReference>
<dbReference type="InterPro" id="IPR008454">
    <property type="entry name" value="Collagen-bd_Cna-like_B-typ_dom"/>
</dbReference>
<evidence type="ECO:0000313" key="8">
    <source>
        <dbReference type="EMBL" id="KRN88797.1"/>
    </source>
</evidence>
<dbReference type="AlphaFoldDB" id="A0A0R2KRI9"/>
<keyword evidence="9" id="KW-1185">Reference proteome</keyword>
<evidence type="ECO:0000256" key="3">
    <source>
        <dbReference type="ARBA" id="ARBA00022729"/>
    </source>
</evidence>
<dbReference type="PATRIC" id="fig|1122146.4.peg.796"/>
<dbReference type="Proteomes" id="UP000051500">
    <property type="component" value="Unassembled WGS sequence"/>
</dbReference>
<keyword evidence="8" id="KW-0176">Collagen</keyword>
<keyword evidence="6" id="KW-0472">Membrane</keyword>
<feature type="region of interest" description="Disordered" evidence="5">
    <location>
        <begin position="176"/>
        <end position="204"/>
    </location>
</feature>
<evidence type="ECO:0000256" key="4">
    <source>
        <dbReference type="ARBA" id="ARBA00023088"/>
    </source>
</evidence>
<dbReference type="EMBL" id="JQBZ01000025">
    <property type="protein sequence ID" value="KRN88797.1"/>
    <property type="molecule type" value="Genomic_DNA"/>
</dbReference>
<dbReference type="Pfam" id="PF05738">
    <property type="entry name" value="Cna_B"/>
    <property type="match status" value="2"/>
</dbReference>
<dbReference type="eggNOG" id="COG4932">
    <property type="taxonomic scope" value="Bacteria"/>
</dbReference>
<feature type="transmembrane region" description="Helical" evidence="6">
    <location>
        <begin position="214"/>
        <end position="232"/>
    </location>
</feature>
<dbReference type="STRING" id="1122146.IV53_GL000766"/>
<keyword evidence="1" id="KW-0134">Cell wall</keyword>
<proteinExistence type="predicted"/>
<evidence type="ECO:0000256" key="2">
    <source>
        <dbReference type="ARBA" id="ARBA00022525"/>
    </source>
</evidence>